<accession>A0A1H6V787</accession>
<dbReference type="Pfam" id="PF02635">
    <property type="entry name" value="DsrE"/>
    <property type="match status" value="1"/>
</dbReference>
<dbReference type="OrthoDB" id="7206705at2"/>
<gene>
    <name evidence="2" type="ORF">SAMN04487997_2165</name>
</gene>
<feature type="signal peptide" evidence="1">
    <location>
        <begin position="1"/>
        <end position="25"/>
    </location>
</feature>
<dbReference type="InterPro" id="IPR027396">
    <property type="entry name" value="DsrEFH-like"/>
</dbReference>
<dbReference type="Gene3D" id="3.40.1260.10">
    <property type="entry name" value="DsrEFH-like"/>
    <property type="match status" value="1"/>
</dbReference>
<dbReference type="PANTHER" id="PTHR37691:SF1">
    <property type="entry name" value="BLR3518 PROTEIN"/>
    <property type="match status" value="1"/>
</dbReference>
<protein>
    <submittedName>
        <fullName evidence="2">Intracellular sulfur oxidation protein, DsrE/DsrF family</fullName>
    </submittedName>
</protein>
<dbReference type="PANTHER" id="PTHR37691">
    <property type="entry name" value="BLR3518 PROTEIN"/>
    <property type="match status" value="1"/>
</dbReference>
<dbReference type="RefSeq" id="WP_139202425.1">
    <property type="nucleotide sequence ID" value="NZ_FNYC01000004.1"/>
</dbReference>
<dbReference type="EMBL" id="FNYC01000004">
    <property type="protein sequence ID" value="SEJ00463.1"/>
    <property type="molecule type" value="Genomic_DNA"/>
</dbReference>
<dbReference type="AlphaFoldDB" id="A0A1H6V787"/>
<dbReference type="InterPro" id="IPR003787">
    <property type="entry name" value="Sulphur_relay_DsrE/F-like"/>
</dbReference>
<keyword evidence="1" id="KW-0732">Signal</keyword>
<evidence type="ECO:0000256" key="1">
    <source>
        <dbReference type="SAM" id="SignalP"/>
    </source>
</evidence>
<feature type="chain" id="PRO_5011616610" evidence="1">
    <location>
        <begin position="26"/>
        <end position="195"/>
    </location>
</feature>
<dbReference type="SUPFAM" id="SSF75169">
    <property type="entry name" value="DsrEFH-like"/>
    <property type="match status" value="1"/>
</dbReference>
<keyword evidence="3" id="KW-1185">Reference proteome</keyword>
<organism evidence="2 3">
    <name type="scientific">Frateuria terrea</name>
    <dbReference type="NCBI Taxonomy" id="529704"/>
    <lineage>
        <taxon>Bacteria</taxon>
        <taxon>Pseudomonadati</taxon>
        <taxon>Pseudomonadota</taxon>
        <taxon>Gammaproteobacteria</taxon>
        <taxon>Lysobacterales</taxon>
        <taxon>Rhodanobacteraceae</taxon>
        <taxon>Frateuria</taxon>
    </lineage>
</organism>
<evidence type="ECO:0000313" key="3">
    <source>
        <dbReference type="Proteomes" id="UP000199420"/>
    </source>
</evidence>
<name>A0A1H6V787_9GAMM</name>
<sequence length="195" mass="21018">MRNARSGFAAWVAVWVLVLALPCQAARAGEVKKPASLAWVTPAVAGYGKVHPRPDAAVQPDPAADYRIFVRVTDDGKHPRERMHALDRLARLVNVMAVAKVPPSHVHIVALLDGEASLASATDEVYRRYTKVAKNPNQAIVHALHQAGVQLLVCGQALAMENLPDSAVVPDVTVSLSALTDVVVYGQKGYIYMEL</sequence>
<dbReference type="STRING" id="529704.SAMN02927913_3065"/>
<evidence type="ECO:0000313" key="2">
    <source>
        <dbReference type="EMBL" id="SEJ00463.1"/>
    </source>
</evidence>
<dbReference type="Proteomes" id="UP000199420">
    <property type="component" value="Unassembled WGS sequence"/>
</dbReference>
<proteinExistence type="predicted"/>
<reference evidence="2 3" key="1">
    <citation type="submission" date="2016-10" db="EMBL/GenBank/DDBJ databases">
        <authorList>
            <person name="de Groot N.N."/>
        </authorList>
    </citation>
    <scope>NUCLEOTIDE SEQUENCE [LARGE SCALE GENOMIC DNA]</scope>
    <source>
        <strain evidence="2 3">DSM 26515</strain>
    </source>
</reference>